<keyword evidence="2" id="KW-1185">Reference proteome</keyword>
<protein>
    <submittedName>
        <fullName evidence="1">Uncharacterized protein</fullName>
    </submittedName>
</protein>
<proteinExistence type="predicted"/>
<organism evidence="1 2">
    <name type="scientific">Streptomyces bluensis</name>
    <dbReference type="NCBI Taxonomy" id="33897"/>
    <lineage>
        <taxon>Bacteria</taxon>
        <taxon>Bacillati</taxon>
        <taxon>Actinomycetota</taxon>
        <taxon>Actinomycetes</taxon>
        <taxon>Kitasatosporales</taxon>
        <taxon>Streptomycetaceae</taxon>
        <taxon>Streptomyces</taxon>
    </lineage>
</organism>
<accession>A0ABW6UU03</accession>
<name>A0ABW6UU03_9ACTN</name>
<dbReference type="EMBL" id="JBIAWJ010000019">
    <property type="protein sequence ID" value="MFF4525605.1"/>
    <property type="molecule type" value="Genomic_DNA"/>
</dbReference>
<reference evidence="1 2" key="1">
    <citation type="submission" date="2024-10" db="EMBL/GenBank/DDBJ databases">
        <title>The Natural Products Discovery Center: Release of the First 8490 Sequenced Strains for Exploring Actinobacteria Biosynthetic Diversity.</title>
        <authorList>
            <person name="Kalkreuter E."/>
            <person name="Kautsar S.A."/>
            <person name="Yang D."/>
            <person name="Bader C.D."/>
            <person name="Teijaro C.N."/>
            <person name="Fluegel L."/>
            <person name="Davis C.M."/>
            <person name="Simpson J.R."/>
            <person name="Lauterbach L."/>
            <person name="Steele A.D."/>
            <person name="Gui C."/>
            <person name="Meng S."/>
            <person name="Li G."/>
            <person name="Viehrig K."/>
            <person name="Ye F."/>
            <person name="Su P."/>
            <person name="Kiefer A.F."/>
            <person name="Nichols A."/>
            <person name="Cepeda A.J."/>
            <person name="Yan W."/>
            <person name="Fan B."/>
            <person name="Jiang Y."/>
            <person name="Adhikari A."/>
            <person name="Zheng C.-J."/>
            <person name="Schuster L."/>
            <person name="Cowan T.M."/>
            <person name="Smanski M.J."/>
            <person name="Chevrette M.G."/>
            <person name="De Carvalho L.P.S."/>
            <person name="Shen B."/>
        </authorList>
    </citation>
    <scope>NUCLEOTIDE SEQUENCE [LARGE SCALE GENOMIC DNA]</scope>
    <source>
        <strain evidence="1 2">NPDC001390</strain>
    </source>
</reference>
<evidence type="ECO:0000313" key="2">
    <source>
        <dbReference type="Proteomes" id="UP001602058"/>
    </source>
</evidence>
<evidence type="ECO:0000313" key="1">
    <source>
        <dbReference type="EMBL" id="MFF4525605.1"/>
    </source>
</evidence>
<comment type="caution">
    <text evidence="1">The sequence shown here is derived from an EMBL/GenBank/DDBJ whole genome shotgun (WGS) entry which is preliminary data.</text>
</comment>
<gene>
    <name evidence="1" type="ORF">ACFY1D_29890</name>
</gene>
<dbReference type="RefSeq" id="WP_387890934.1">
    <property type="nucleotide sequence ID" value="NZ_JBIAWJ010000019.1"/>
</dbReference>
<sequence length="178" mass="16572">MKLAGASEAYAGAKAAVAGGITNEGIKGEAGVFAGGSASANGRFDVGPVGVYGRSEAMAGAQANATAGVGLDGVQLGGEAFAGAKGGLAGGADIGGIGVGGTVEGWAGPGAEASLNFSKDANGAWHWAPKVGVSPILGGAVGFEVTVDPGKVADTVGSAADAVGDAAGWVADGVSSLL</sequence>
<dbReference type="Proteomes" id="UP001602058">
    <property type="component" value="Unassembled WGS sequence"/>
</dbReference>